<feature type="region of interest" description="Disordered" evidence="1">
    <location>
        <begin position="1"/>
        <end position="106"/>
    </location>
</feature>
<feature type="region of interest" description="Disordered" evidence="1">
    <location>
        <begin position="161"/>
        <end position="188"/>
    </location>
</feature>
<evidence type="ECO:0000256" key="1">
    <source>
        <dbReference type="SAM" id="MobiDB-lite"/>
    </source>
</evidence>
<sequence>MKHIDLAFTPGTIALPPRLPHRQRSVTTDEQTAEVEVFYPTTMVKKNGTSSRNPSSASSSPRQPLRRGSMAGRSDSVPPRIPARRGSTAMNSFADDTEEENPFPLGAIHLPSSAAVPPTLARACTLPFSAQYIRREDLQRTPSDVDFKRLRSLVRPPILPSRQVSVDASPKKATEGARSRLLPTLPKL</sequence>
<evidence type="ECO:0000313" key="2">
    <source>
        <dbReference type="EMBL" id="CAB9506754.1"/>
    </source>
</evidence>
<evidence type="ECO:0000313" key="3">
    <source>
        <dbReference type="Proteomes" id="UP001153069"/>
    </source>
</evidence>
<feature type="compositionally biased region" description="Low complexity" evidence="1">
    <location>
        <begin position="50"/>
        <end position="67"/>
    </location>
</feature>
<dbReference type="EMBL" id="CAICTM010000276">
    <property type="protein sequence ID" value="CAB9506754.1"/>
    <property type="molecule type" value="Genomic_DNA"/>
</dbReference>
<keyword evidence="3" id="KW-1185">Reference proteome</keyword>
<organism evidence="2 3">
    <name type="scientific">Seminavis robusta</name>
    <dbReference type="NCBI Taxonomy" id="568900"/>
    <lineage>
        <taxon>Eukaryota</taxon>
        <taxon>Sar</taxon>
        <taxon>Stramenopiles</taxon>
        <taxon>Ochrophyta</taxon>
        <taxon>Bacillariophyta</taxon>
        <taxon>Bacillariophyceae</taxon>
        <taxon>Bacillariophycidae</taxon>
        <taxon>Naviculales</taxon>
        <taxon>Naviculaceae</taxon>
        <taxon>Seminavis</taxon>
    </lineage>
</organism>
<protein>
    <submittedName>
        <fullName evidence="2">Uncharacterized protein</fullName>
    </submittedName>
</protein>
<accession>A0A9N8DQE4</accession>
<gene>
    <name evidence="2" type="ORF">SEMRO_277_G106400.1</name>
</gene>
<reference evidence="2" key="1">
    <citation type="submission" date="2020-06" db="EMBL/GenBank/DDBJ databases">
        <authorList>
            <consortium name="Plant Systems Biology data submission"/>
        </authorList>
    </citation>
    <scope>NUCLEOTIDE SEQUENCE</scope>
    <source>
        <strain evidence="2">D6</strain>
    </source>
</reference>
<proteinExistence type="predicted"/>
<dbReference type="Proteomes" id="UP001153069">
    <property type="component" value="Unassembled WGS sequence"/>
</dbReference>
<comment type="caution">
    <text evidence="2">The sequence shown here is derived from an EMBL/GenBank/DDBJ whole genome shotgun (WGS) entry which is preliminary data.</text>
</comment>
<feature type="compositionally biased region" description="Basic and acidic residues" evidence="1">
    <location>
        <begin position="169"/>
        <end position="178"/>
    </location>
</feature>
<name>A0A9N8DQE4_9STRA</name>
<dbReference type="AlphaFoldDB" id="A0A9N8DQE4"/>